<organism evidence="2 3">
    <name type="scientific">Trueperella pecoris</name>
    <dbReference type="NCBI Taxonomy" id="2733571"/>
    <lineage>
        <taxon>Bacteria</taxon>
        <taxon>Bacillati</taxon>
        <taxon>Actinomycetota</taxon>
        <taxon>Actinomycetes</taxon>
        <taxon>Actinomycetales</taxon>
        <taxon>Actinomycetaceae</taxon>
        <taxon>Trueperella</taxon>
    </lineage>
</organism>
<name>A0A7M1R0I8_9ACTO</name>
<reference evidence="2 3" key="1">
    <citation type="submission" date="2020-10" db="EMBL/GenBank/DDBJ databases">
        <title>Trueperella pecoris sp. nov. isolated from bovine and porcine specimens.</title>
        <authorList>
            <person name="Schoenecker L."/>
            <person name="Schnydrig P."/>
            <person name="Brodard I."/>
            <person name="Thomann A."/>
            <person name="Hemphill A."/>
            <person name="Rodriguez-Campos S."/>
            <person name="Perreten V."/>
            <person name="Jores J."/>
            <person name="Kittl S."/>
        </authorList>
    </citation>
    <scope>NUCLEOTIDE SEQUENCE [LARGE SCALE GENOMIC DNA]</scope>
    <source>
        <strain evidence="2 3">19OD0592</strain>
    </source>
</reference>
<evidence type="ECO:0000256" key="1">
    <source>
        <dbReference type="SAM" id="MobiDB-lite"/>
    </source>
</evidence>
<dbReference type="Proteomes" id="UP000594961">
    <property type="component" value="Chromosome"/>
</dbReference>
<feature type="compositionally biased region" description="Basic and acidic residues" evidence="1">
    <location>
        <begin position="84"/>
        <end position="96"/>
    </location>
</feature>
<dbReference type="AlphaFoldDB" id="A0A7M1R0I8"/>
<sequence>MDFMEWALSQATKHPELENALVTATDDWLDILLADGRTFRFRPGALIKPDAPLDQREVLLNRLISIGVEQADVATPSEPAHNADQADKTSRDDGVVHKNPSQGAIAPANPLSPASDDAATSADDPGAYESPYAEEPTEDTPVVPIVRSADYFLPSAPDADSMVYLPLTDFLAVGIAYDLPDSTQPIYYEQLADEGRELGEIMSEAVLTLRLMTNENQQTVELGSSEIAGARVITFLQPPNYELSWFADVDMIQQLAERITADHPDDIPLFVPASRTKLFIVFADDPHLVDFFKLLLTQRESPDAVYPLPHTVAADGWLEWQPFPGSELAEVLGALRNHFRERIYSAQEQMMKKWAGFGEVKTFVPRRIQGGERVSTVTWDAGDKHGTVPVTDFVTFTRSASPHPWEDATPVNITVRTHVAREIWPEGFSPDETVWPPRLVIDGFPDDETLALLIDASGRRF</sequence>
<protein>
    <submittedName>
        <fullName evidence="2">Uncharacterized protein</fullName>
    </submittedName>
</protein>
<evidence type="ECO:0000313" key="3">
    <source>
        <dbReference type="Proteomes" id="UP000594961"/>
    </source>
</evidence>
<gene>
    <name evidence="2" type="ORF">INS90_10775</name>
</gene>
<dbReference type="EMBL" id="CP063212">
    <property type="protein sequence ID" value="QOR47698.1"/>
    <property type="molecule type" value="Genomic_DNA"/>
</dbReference>
<proteinExistence type="predicted"/>
<accession>A0A7M1R0I8</accession>
<dbReference type="RefSeq" id="WP_197553113.1">
    <property type="nucleotide sequence ID" value="NZ_CP063212.1"/>
</dbReference>
<feature type="compositionally biased region" description="Low complexity" evidence="1">
    <location>
        <begin position="111"/>
        <end position="125"/>
    </location>
</feature>
<evidence type="ECO:0000313" key="2">
    <source>
        <dbReference type="EMBL" id="QOR47698.1"/>
    </source>
</evidence>
<feature type="region of interest" description="Disordered" evidence="1">
    <location>
        <begin position="73"/>
        <end position="141"/>
    </location>
</feature>